<dbReference type="EMBL" id="AZGO01000049">
    <property type="protein sequence ID" value="KRM36354.1"/>
    <property type="molecule type" value="Genomic_DNA"/>
</dbReference>
<evidence type="ECO:0000313" key="1">
    <source>
        <dbReference type="EMBL" id="KRM36354.1"/>
    </source>
</evidence>
<name>A0A922PVA3_9LACO</name>
<evidence type="ECO:0000313" key="2">
    <source>
        <dbReference type="Proteomes" id="UP000051085"/>
    </source>
</evidence>
<sequence length="87" mass="9481">MMADSILALTVVTLGIVTLLTAQQQLSRQQGQHDARLIAARLAKESSDQLVATGRPAIIERGGYRARATLDQVTVYHGSRLVVLLRK</sequence>
<gene>
    <name evidence="1" type="ORF">FD34_GL000057</name>
</gene>
<dbReference type="AlphaFoldDB" id="A0A922PVA3"/>
<accession>A0A922PVA3</accession>
<reference evidence="1 2" key="1">
    <citation type="journal article" date="2015" name="Genome Announc.">
        <title>Expanding the biotechnology potential of lactobacilli through comparative genomics of 213 strains and associated genera.</title>
        <authorList>
            <person name="Sun Z."/>
            <person name="Harris H.M."/>
            <person name="McCann A."/>
            <person name="Guo C."/>
            <person name="Argimon S."/>
            <person name="Zhang W."/>
            <person name="Yang X."/>
            <person name="Jeffery I.B."/>
            <person name="Cooney J.C."/>
            <person name="Kagawa T.F."/>
            <person name="Liu W."/>
            <person name="Song Y."/>
            <person name="Salvetti E."/>
            <person name="Wrobel A."/>
            <person name="Rasinkangas P."/>
            <person name="Parkhill J."/>
            <person name="Rea M.C."/>
            <person name="O'Sullivan O."/>
            <person name="Ritari J."/>
            <person name="Douillard F.P."/>
            <person name="Paul Ross R."/>
            <person name="Yang R."/>
            <person name="Briner A.E."/>
            <person name="Felis G.E."/>
            <person name="de Vos W.M."/>
            <person name="Barrangou R."/>
            <person name="Klaenhammer T.R."/>
            <person name="Caufield P.W."/>
            <person name="Cui Y."/>
            <person name="Zhang H."/>
            <person name="O'Toole P.W."/>
        </authorList>
    </citation>
    <scope>NUCLEOTIDE SEQUENCE [LARGE SCALE GENOMIC DNA]</scope>
    <source>
        <strain evidence="1 2">DSM 8475</strain>
    </source>
</reference>
<organism evidence="1 2">
    <name type="scientific">Limosilactobacillus pontis DSM 8475</name>
    <dbReference type="NCBI Taxonomy" id="1423794"/>
    <lineage>
        <taxon>Bacteria</taxon>
        <taxon>Bacillati</taxon>
        <taxon>Bacillota</taxon>
        <taxon>Bacilli</taxon>
        <taxon>Lactobacillales</taxon>
        <taxon>Lactobacillaceae</taxon>
        <taxon>Limosilactobacillus</taxon>
    </lineage>
</organism>
<proteinExistence type="predicted"/>
<dbReference type="Proteomes" id="UP000051085">
    <property type="component" value="Unassembled WGS sequence"/>
</dbReference>
<protein>
    <submittedName>
        <fullName evidence="1">Uncharacterized protein</fullName>
    </submittedName>
</protein>
<comment type="caution">
    <text evidence="1">The sequence shown here is derived from an EMBL/GenBank/DDBJ whole genome shotgun (WGS) entry which is preliminary data.</text>
</comment>